<sequence>MIKNPFTNHSYVSDEADVVAINDNRHASLNRFRRLTSVNETDEKVKRDPALALAKLVEKTEKNGVYVNKGLIMEDERSTQSTPGAITPTSIRPPKIAVDVRDVTFAYGFGQKSLLTLKKINVSVPQGKIYALLGSSGCGKTTLLRCVLGRLQPQSGVIRVFGQEPGSEYSPVPGPGVGYMPQELALFPDFTIKETLRYFGQLYRMSPKEIKARTKFLITLLHLPEKNRLVSQLSGGQQRRVSLASALVHRPPLLILDEPTVGVDPVLRKAIWEHLDALCREDGLTVIITTHYIEEARTAETVGLMRFGRLLVQSNPEELLVRHGLPTLEAVFLKLCQLDSAQIPESVKTDAANNTIVAYSGGSDAIETKKVDDNLPMVTVNYEKSDIERSPNNNNNSDDNNNIANNNNAISLAPNTAGNLLIPMSTSFKDVSARATPSTQSPRMSFSERGSTGDFAQLQLQNQISVEGERRRMFDLNRVMALFIKNSIRLKRNVPILLFYFFLPSIQIALFCICIGQDPKNIPVAVYNAEDPPGLSAEYLSFVNPEIVVQVPYPSLEEARQAVVDGKAWAALHFSHNYSASLNQRRIMAGKADNDTIESSNIKLYLDMSNQVIGFVLLRTFFLAFQSFAQDYLSILGYNPATVTLPITIEKVIYGTVNPSMTEFMAPGVIILIAYYATTALTALSLVLERKDGLLERSLVAGVNSFEFLISHIMTQTIVLSIQEVFMLATTFYIFKVPSRGPMIWVFSLTFFQGLFAINCLSISNLIIPLGVAGVMFGLFISSLCADEVSAAMLGMGSFFPTIMLGGIFWPIQSMPDWMASLAAFLPQTLPVESMRFILSRGWGVEYFEVTLGFIATWGWILVYLVAAAFIFKKYT</sequence>
<dbReference type="CDD" id="cd03230">
    <property type="entry name" value="ABC_DR_subfamily_A"/>
    <property type="match status" value="1"/>
</dbReference>
<organism evidence="11 12">
    <name type="scientific">Dermatophagoides pteronyssinus</name>
    <name type="common">European house dust mite</name>
    <dbReference type="NCBI Taxonomy" id="6956"/>
    <lineage>
        <taxon>Eukaryota</taxon>
        <taxon>Metazoa</taxon>
        <taxon>Ecdysozoa</taxon>
        <taxon>Arthropoda</taxon>
        <taxon>Chelicerata</taxon>
        <taxon>Arachnida</taxon>
        <taxon>Acari</taxon>
        <taxon>Acariformes</taxon>
        <taxon>Sarcoptiformes</taxon>
        <taxon>Astigmata</taxon>
        <taxon>Psoroptidia</taxon>
        <taxon>Analgoidea</taxon>
        <taxon>Pyroglyphidae</taxon>
        <taxon>Dermatophagoidinae</taxon>
        <taxon>Dermatophagoides</taxon>
    </lineage>
</organism>
<evidence type="ECO:0000256" key="1">
    <source>
        <dbReference type="ARBA" id="ARBA00004141"/>
    </source>
</evidence>
<evidence type="ECO:0000256" key="6">
    <source>
        <dbReference type="ARBA" id="ARBA00023136"/>
    </source>
</evidence>
<evidence type="ECO:0000259" key="10">
    <source>
        <dbReference type="PROSITE" id="PS51012"/>
    </source>
</evidence>
<feature type="compositionally biased region" description="Low complexity" evidence="7">
    <location>
        <begin position="392"/>
        <end position="407"/>
    </location>
</feature>
<reference evidence="12" key="1">
    <citation type="submission" date="2025-08" db="UniProtKB">
        <authorList>
            <consortium name="RefSeq"/>
        </authorList>
    </citation>
    <scope>IDENTIFICATION</scope>
    <source>
        <strain evidence="12">Airmid</strain>
    </source>
</reference>
<name>A0A6P6Y6G1_DERPT</name>
<dbReference type="OrthoDB" id="10255969at2759"/>
<dbReference type="FunCoup" id="A0A6P6Y6G1">
    <property type="interactions" value="7"/>
</dbReference>
<dbReference type="GO" id="GO:0005524">
    <property type="term" value="F:ATP binding"/>
    <property type="evidence" value="ECO:0007669"/>
    <property type="project" value="UniProtKB-KW"/>
</dbReference>
<comment type="subcellular location">
    <subcellularLocation>
        <location evidence="1">Membrane</location>
        <topology evidence="1">Multi-pass membrane protein</topology>
    </subcellularLocation>
</comment>
<dbReference type="InterPro" id="IPR017871">
    <property type="entry name" value="ABC_transporter-like_CS"/>
</dbReference>
<dbReference type="PANTHER" id="PTHR43038">
    <property type="entry name" value="ATP-BINDING CASSETTE, SUB-FAMILY H, MEMBER 1"/>
    <property type="match status" value="1"/>
</dbReference>
<dbReference type="Pfam" id="PF12698">
    <property type="entry name" value="ABC2_membrane_3"/>
    <property type="match status" value="1"/>
</dbReference>
<dbReference type="Proteomes" id="UP000515146">
    <property type="component" value="Unplaced"/>
</dbReference>
<evidence type="ECO:0000256" key="7">
    <source>
        <dbReference type="SAM" id="MobiDB-lite"/>
    </source>
</evidence>
<protein>
    <submittedName>
        <fullName evidence="12">ABC transporter G family member 20-like isoform X1</fullName>
    </submittedName>
</protein>
<dbReference type="InterPro" id="IPR003593">
    <property type="entry name" value="AAA+_ATPase"/>
</dbReference>
<dbReference type="SMART" id="SM00382">
    <property type="entry name" value="AAA"/>
    <property type="match status" value="1"/>
</dbReference>
<dbReference type="RefSeq" id="XP_027200084.1">
    <property type="nucleotide sequence ID" value="XM_027344283.1"/>
</dbReference>
<feature type="transmembrane region" description="Helical" evidence="8">
    <location>
        <begin position="612"/>
        <end position="629"/>
    </location>
</feature>
<dbReference type="InterPro" id="IPR027417">
    <property type="entry name" value="P-loop_NTPase"/>
</dbReference>
<dbReference type="PROSITE" id="PS51012">
    <property type="entry name" value="ABC_TM2"/>
    <property type="match status" value="1"/>
</dbReference>
<dbReference type="InterPro" id="IPR003439">
    <property type="entry name" value="ABC_transporter-like_ATP-bd"/>
</dbReference>
<dbReference type="GO" id="GO:0140359">
    <property type="term" value="F:ABC-type transporter activity"/>
    <property type="evidence" value="ECO:0007669"/>
    <property type="project" value="InterPro"/>
</dbReference>
<dbReference type="GO" id="GO:0016887">
    <property type="term" value="F:ATP hydrolysis activity"/>
    <property type="evidence" value="ECO:0007669"/>
    <property type="project" value="InterPro"/>
</dbReference>
<evidence type="ECO:0000259" key="9">
    <source>
        <dbReference type="PROSITE" id="PS50893"/>
    </source>
</evidence>
<dbReference type="InParanoid" id="A0A6P6Y6G1"/>
<dbReference type="AlphaFoldDB" id="A0A6P6Y6G1"/>
<evidence type="ECO:0000313" key="12">
    <source>
        <dbReference type="RefSeq" id="XP_027200084.1"/>
    </source>
</evidence>
<feature type="domain" description="ABC transmembrane type-2" evidence="10">
    <location>
        <begin position="629"/>
        <end position="875"/>
    </location>
</feature>
<feature type="transmembrane region" description="Helical" evidence="8">
    <location>
        <begin position="709"/>
        <end position="735"/>
    </location>
</feature>
<dbReference type="InterPro" id="IPR013525">
    <property type="entry name" value="ABC2_TM"/>
</dbReference>
<feature type="transmembrane region" description="Helical" evidence="8">
    <location>
        <begin position="755"/>
        <end position="781"/>
    </location>
</feature>
<dbReference type="Pfam" id="PF00005">
    <property type="entry name" value="ABC_tran"/>
    <property type="match status" value="1"/>
</dbReference>
<keyword evidence="6 8" id="KW-0472">Membrane</keyword>
<dbReference type="PROSITE" id="PS00211">
    <property type="entry name" value="ABC_TRANSPORTER_1"/>
    <property type="match status" value="1"/>
</dbReference>
<gene>
    <name evidence="12" type="primary">LOC113794185</name>
</gene>
<dbReference type="PROSITE" id="PS50893">
    <property type="entry name" value="ABC_TRANSPORTER_2"/>
    <property type="match status" value="1"/>
</dbReference>
<feature type="transmembrane region" description="Helical" evidence="8">
    <location>
        <begin position="497"/>
        <end position="516"/>
    </location>
</feature>
<evidence type="ECO:0000256" key="4">
    <source>
        <dbReference type="ARBA" id="ARBA00022840"/>
    </source>
</evidence>
<feature type="domain" description="ABC transporter" evidence="9">
    <location>
        <begin position="98"/>
        <end position="332"/>
    </location>
</feature>
<keyword evidence="5 8" id="KW-1133">Transmembrane helix</keyword>
<dbReference type="PANTHER" id="PTHR43038:SF3">
    <property type="entry name" value="ABC TRANSPORTER G FAMILY MEMBER 20 ISOFORM X1"/>
    <property type="match status" value="1"/>
</dbReference>
<keyword evidence="11" id="KW-1185">Reference proteome</keyword>
<dbReference type="Gene3D" id="3.40.50.300">
    <property type="entry name" value="P-loop containing nucleotide triphosphate hydrolases"/>
    <property type="match status" value="1"/>
</dbReference>
<dbReference type="InterPro" id="IPR047817">
    <property type="entry name" value="ABC2_TM_bact-type"/>
</dbReference>
<dbReference type="GO" id="GO:0016020">
    <property type="term" value="C:membrane"/>
    <property type="evidence" value="ECO:0007669"/>
    <property type="project" value="UniProtKB-SubCell"/>
</dbReference>
<feature type="transmembrane region" description="Helical" evidence="8">
    <location>
        <begin position="850"/>
        <end position="872"/>
    </location>
</feature>
<dbReference type="SUPFAM" id="SSF52540">
    <property type="entry name" value="P-loop containing nucleoside triphosphate hydrolases"/>
    <property type="match status" value="1"/>
</dbReference>
<dbReference type="OMA" id="NIGMFAF"/>
<keyword evidence="3" id="KW-0547">Nucleotide-binding</keyword>
<keyword evidence="2 8" id="KW-0812">Transmembrane</keyword>
<accession>A0A6P6Y6G1</accession>
<feature type="transmembrane region" description="Helical" evidence="8">
    <location>
        <begin position="664"/>
        <end position="688"/>
    </location>
</feature>
<keyword evidence="4" id="KW-0067">ATP-binding</keyword>
<dbReference type="KEGG" id="dpte:113794185"/>
<evidence type="ECO:0000256" key="3">
    <source>
        <dbReference type="ARBA" id="ARBA00022741"/>
    </source>
</evidence>
<evidence type="ECO:0000256" key="8">
    <source>
        <dbReference type="SAM" id="Phobius"/>
    </source>
</evidence>
<feature type="region of interest" description="Disordered" evidence="7">
    <location>
        <begin position="384"/>
        <end position="407"/>
    </location>
</feature>
<evidence type="ECO:0000256" key="5">
    <source>
        <dbReference type="ARBA" id="ARBA00022989"/>
    </source>
</evidence>
<feature type="transmembrane region" description="Helical" evidence="8">
    <location>
        <begin position="793"/>
        <end position="812"/>
    </location>
</feature>
<proteinExistence type="predicted"/>
<evidence type="ECO:0000256" key="2">
    <source>
        <dbReference type="ARBA" id="ARBA00022692"/>
    </source>
</evidence>
<evidence type="ECO:0000313" key="11">
    <source>
        <dbReference type="Proteomes" id="UP000515146"/>
    </source>
</evidence>